<dbReference type="AlphaFoldDB" id="A0AAV1XCF6"/>
<sequence length="136" mass="15571">MCLQVGGLPSDGSSLEYCNNKLWNSFDVVKIYKSCLSGPHLYVQGEFTTGRSLSIENRLLHYLVAYILVYQNTNHAQPTINDHKLMFAIREHIIVNRTVEILKVMYEISNSSSRLIAYGIFISRVIDYLDIDTSYT</sequence>
<evidence type="ECO:0000313" key="2">
    <source>
        <dbReference type="Proteomes" id="UP001497480"/>
    </source>
</evidence>
<dbReference type="EMBL" id="CAXHTB010000013">
    <property type="protein sequence ID" value="CAL0318688.1"/>
    <property type="molecule type" value="Genomic_DNA"/>
</dbReference>
<gene>
    <name evidence="1" type="ORF">LLUT_LOCUS19748</name>
</gene>
<keyword evidence="2" id="KW-1185">Reference proteome</keyword>
<evidence type="ECO:0000313" key="1">
    <source>
        <dbReference type="EMBL" id="CAL0318688.1"/>
    </source>
</evidence>
<proteinExistence type="predicted"/>
<dbReference type="Proteomes" id="UP001497480">
    <property type="component" value="Unassembled WGS sequence"/>
</dbReference>
<name>A0AAV1XCF6_LUPLU</name>
<organism evidence="1 2">
    <name type="scientific">Lupinus luteus</name>
    <name type="common">European yellow lupine</name>
    <dbReference type="NCBI Taxonomy" id="3873"/>
    <lineage>
        <taxon>Eukaryota</taxon>
        <taxon>Viridiplantae</taxon>
        <taxon>Streptophyta</taxon>
        <taxon>Embryophyta</taxon>
        <taxon>Tracheophyta</taxon>
        <taxon>Spermatophyta</taxon>
        <taxon>Magnoliopsida</taxon>
        <taxon>eudicotyledons</taxon>
        <taxon>Gunneridae</taxon>
        <taxon>Pentapetalae</taxon>
        <taxon>rosids</taxon>
        <taxon>fabids</taxon>
        <taxon>Fabales</taxon>
        <taxon>Fabaceae</taxon>
        <taxon>Papilionoideae</taxon>
        <taxon>50 kb inversion clade</taxon>
        <taxon>genistoids sensu lato</taxon>
        <taxon>core genistoids</taxon>
        <taxon>Genisteae</taxon>
        <taxon>Lupinus</taxon>
    </lineage>
</organism>
<protein>
    <submittedName>
        <fullName evidence="1">Uncharacterized protein</fullName>
    </submittedName>
</protein>
<reference evidence="1 2" key="1">
    <citation type="submission" date="2024-03" db="EMBL/GenBank/DDBJ databases">
        <authorList>
            <person name="Martinez-Hernandez J."/>
        </authorList>
    </citation>
    <scope>NUCLEOTIDE SEQUENCE [LARGE SCALE GENOMIC DNA]</scope>
</reference>
<accession>A0AAV1XCF6</accession>
<comment type="caution">
    <text evidence="1">The sequence shown here is derived from an EMBL/GenBank/DDBJ whole genome shotgun (WGS) entry which is preliminary data.</text>
</comment>